<comment type="caution">
    <text evidence="1">The sequence shown here is derived from an EMBL/GenBank/DDBJ whole genome shotgun (WGS) entry which is preliminary data.</text>
</comment>
<gene>
    <name evidence="1" type="ORF">HNY73_008709</name>
</gene>
<dbReference type="AlphaFoldDB" id="A0A8T0F9X3"/>
<keyword evidence="2" id="KW-1185">Reference proteome</keyword>
<reference evidence="1" key="1">
    <citation type="journal article" date="2020" name="bioRxiv">
        <title>Chromosome-level reference genome of the European wasp spider Argiope bruennichi: a resource for studies on range expansion and evolutionary adaptation.</title>
        <authorList>
            <person name="Sheffer M.M."/>
            <person name="Hoppe A."/>
            <person name="Krehenwinkel H."/>
            <person name="Uhl G."/>
            <person name="Kuss A.W."/>
            <person name="Jensen L."/>
            <person name="Jensen C."/>
            <person name="Gillespie R.G."/>
            <person name="Hoff K.J."/>
            <person name="Prost S."/>
        </authorList>
    </citation>
    <scope>NUCLEOTIDE SEQUENCE</scope>
</reference>
<reference evidence="1" key="2">
    <citation type="submission" date="2020-06" db="EMBL/GenBank/DDBJ databases">
        <authorList>
            <person name="Sheffer M."/>
        </authorList>
    </citation>
    <scope>NUCLEOTIDE SEQUENCE</scope>
</reference>
<name>A0A8T0F9X3_ARGBR</name>
<evidence type="ECO:0000313" key="1">
    <source>
        <dbReference type="EMBL" id="KAF8787078.1"/>
    </source>
</evidence>
<protein>
    <submittedName>
        <fullName evidence="1">Uncharacterized protein</fullName>
    </submittedName>
</protein>
<dbReference type="Proteomes" id="UP000807504">
    <property type="component" value="Unassembled WGS sequence"/>
</dbReference>
<accession>A0A8T0F9X3</accession>
<organism evidence="1 2">
    <name type="scientific">Argiope bruennichi</name>
    <name type="common">Wasp spider</name>
    <name type="synonym">Aranea bruennichi</name>
    <dbReference type="NCBI Taxonomy" id="94029"/>
    <lineage>
        <taxon>Eukaryota</taxon>
        <taxon>Metazoa</taxon>
        <taxon>Ecdysozoa</taxon>
        <taxon>Arthropoda</taxon>
        <taxon>Chelicerata</taxon>
        <taxon>Arachnida</taxon>
        <taxon>Araneae</taxon>
        <taxon>Araneomorphae</taxon>
        <taxon>Entelegynae</taxon>
        <taxon>Araneoidea</taxon>
        <taxon>Araneidae</taxon>
        <taxon>Argiope</taxon>
    </lineage>
</organism>
<dbReference type="EMBL" id="JABXBU010000015">
    <property type="protein sequence ID" value="KAF8787078.1"/>
    <property type="molecule type" value="Genomic_DNA"/>
</dbReference>
<proteinExistence type="predicted"/>
<evidence type="ECO:0000313" key="2">
    <source>
        <dbReference type="Proteomes" id="UP000807504"/>
    </source>
</evidence>
<sequence>MDDYLQNTLFLEDLLQFIFKLGGVSWKAKNGVHNFKHELGLSPFVPVIGVAVDKLCYNFHVQLEKCYFKLMEAGIKDKSTFSKYALQEACERFSKGYTHEYFLAYCVHVLGIPGLFYYPSFSDIIDSASQVVALVLFSHQITGEFYRLGGWSGLTEAARKIDDCFA</sequence>